<feature type="transmembrane region" description="Helical" evidence="15">
    <location>
        <begin position="81"/>
        <end position="102"/>
    </location>
</feature>
<gene>
    <name evidence="18" type="ORF">PM10SUCC1_26940</name>
</gene>
<dbReference type="GO" id="GO:0000155">
    <property type="term" value="F:phosphorelay sensor kinase activity"/>
    <property type="evidence" value="ECO:0007669"/>
    <property type="project" value="InterPro"/>
</dbReference>
<dbReference type="SUPFAM" id="SSF47384">
    <property type="entry name" value="Homodimeric domain of signal transducing histidine kinase"/>
    <property type="match status" value="1"/>
</dbReference>
<dbReference type="EC" id="2.7.13.3" evidence="3"/>
<dbReference type="Pfam" id="PF02518">
    <property type="entry name" value="HATPase_c"/>
    <property type="match status" value="1"/>
</dbReference>
<dbReference type="Proteomes" id="UP001144471">
    <property type="component" value="Unassembled WGS sequence"/>
</dbReference>
<dbReference type="SUPFAM" id="SSF158472">
    <property type="entry name" value="HAMP domain-like"/>
    <property type="match status" value="1"/>
</dbReference>
<keyword evidence="13 15" id="KW-0472">Membrane</keyword>
<evidence type="ECO:0000256" key="10">
    <source>
        <dbReference type="ARBA" id="ARBA00022840"/>
    </source>
</evidence>
<feature type="domain" description="Histidine kinase" evidence="16">
    <location>
        <begin position="249"/>
        <end position="463"/>
    </location>
</feature>
<dbReference type="InterPro" id="IPR036890">
    <property type="entry name" value="HATPase_C_sf"/>
</dbReference>
<dbReference type="InterPro" id="IPR003660">
    <property type="entry name" value="HAMP_dom"/>
</dbReference>
<dbReference type="EMBL" id="BSDY01000014">
    <property type="protein sequence ID" value="GLI57180.1"/>
    <property type="molecule type" value="Genomic_DNA"/>
</dbReference>
<evidence type="ECO:0000256" key="7">
    <source>
        <dbReference type="ARBA" id="ARBA00022692"/>
    </source>
</evidence>
<dbReference type="Gene3D" id="1.10.287.130">
    <property type="match status" value="1"/>
</dbReference>
<dbReference type="SUPFAM" id="SSF55874">
    <property type="entry name" value="ATPase domain of HSP90 chaperone/DNA topoisomerase II/histidine kinase"/>
    <property type="match status" value="1"/>
</dbReference>
<evidence type="ECO:0000259" key="17">
    <source>
        <dbReference type="PROSITE" id="PS50885"/>
    </source>
</evidence>
<keyword evidence="10" id="KW-0067">ATP-binding</keyword>
<evidence type="ECO:0000313" key="18">
    <source>
        <dbReference type="EMBL" id="GLI57180.1"/>
    </source>
</evidence>
<comment type="caution">
    <text evidence="18">The sequence shown here is derived from an EMBL/GenBank/DDBJ whole genome shotgun (WGS) entry which is preliminary data.</text>
</comment>
<dbReference type="PRINTS" id="PR00344">
    <property type="entry name" value="BCTRLSENSOR"/>
</dbReference>
<evidence type="ECO:0000313" key="19">
    <source>
        <dbReference type="Proteomes" id="UP001144471"/>
    </source>
</evidence>
<dbReference type="Gene3D" id="6.10.340.10">
    <property type="match status" value="1"/>
</dbReference>
<dbReference type="InterPro" id="IPR036097">
    <property type="entry name" value="HisK_dim/P_sf"/>
</dbReference>
<keyword evidence="7 15" id="KW-0812">Transmembrane</keyword>
<dbReference type="Pfam" id="PF00512">
    <property type="entry name" value="HisKA"/>
    <property type="match status" value="1"/>
</dbReference>
<evidence type="ECO:0000256" key="15">
    <source>
        <dbReference type="SAM" id="Phobius"/>
    </source>
</evidence>
<keyword evidence="9" id="KW-0418">Kinase</keyword>
<dbReference type="InterPro" id="IPR003594">
    <property type="entry name" value="HATPase_dom"/>
</dbReference>
<protein>
    <recommendedName>
        <fullName evidence="3">histidine kinase</fullName>
        <ecNumber evidence="3">2.7.13.3</ecNumber>
    </recommendedName>
</protein>
<dbReference type="SMART" id="SM00304">
    <property type="entry name" value="HAMP"/>
    <property type="match status" value="1"/>
</dbReference>
<sequence>MKIRNELFLIIIFIILTFGITLQSINKFYLESYYIERERNQILLIGDSLEKSYVQEEVDELENLRGIKVRRIPYEKNGENFLLGIYFGALDLEKLISGNIILNDRKSKNTNTRIIVYGKYIPKTSEVLVITSHVGKIKNSINIYRRFTLNVVMVFFIVGIVLAYFLSIRITKPVVELEEVAKRISRLDFNTGINPNGNTEIKSLGNSIETMRNRLRRALLELSEANEKLKEDIEKEKKIDKMRRSFIAGVNHELKTPITIINSYSYALKRKLKGDEDTGYYCDVILDEVEKMEKMVNRLLFLSKAEAGFLEMRPEEIDVEEELSTLLAKYGAIVKEKGITLNSKLMPLTVTFDREQLGIVLDNLMSNAFKYVKNHGEIRVEAYEEGESGVVEIYNTSDPIGDEQLAKLWNPFFILDKSRSKNGKSTGLGLSIVKNIMDNHKGEYSAENKDSGVLFTIRIPKEVS</sequence>
<evidence type="ECO:0000256" key="13">
    <source>
        <dbReference type="ARBA" id="ARBA00023136"/>
    </source>
</evidence>
<keyword evidence="14" id="KW-0175">Coiled coil</keyword>
<reference evidence="18" key="1">
    <citation type="submission" date="2022-12" db="EMBL/GenBank/DDBJ databases">
        <title>Reference genome sequencing for broad-spectrum identification of bacterial and archaeal isolates by mass spectrometry.</title>
        <authorList>
            <person name="Sekiguchi Y."/>
            <person name="Tourlousse D.M."/>
        </authorList>
    </citation>
    <scope>NUCLEOTIDE SEQUENCE</scope>
    <source>
        <strain evidence="18">10succ1</strain>
    </source>
</reference>
<evidence type="ECO:0000256" key="11">
    <source>
        <dbReference type="ARBA" id="ARBA00022989"/>
    </source>
</evidence>
<dbReference type="GO" id="GO:0005886">
    <property type="term" value="C:plasma membrane"/>
    <property type="evidence" value="ECO:0007669"/>
    <property type="project" value="UniProtKB-SubCell"/>
</dbReference>
<evidence type="ECO:0000256" key="5">
    <source>
        <dbReference type="ARBA" id="ARBA00022553"/>
    </source>
</evidence>
<dbReference type="Pfam" id="PF00672">
    <property type="entry name" value="HAMP"/>
    <property type="match status" value="1"/>
</dbReference>
<organism evidence="18 19">
    <name type="scientific">Propionigenium maris DSM 9537</name>
    <dbReference type="NCBI Taxonomy" id="1123000"/>
    <lineage>
        <taxon>Bacteria</taxon>
        <taxon>Fusobacteriati</taxon>
        <taxon>Fusobacteriota</taxon>
        <taxon>Fusobacteriia</taxon>
        <taxon>Fusobacteriales</taxon>
        <taxon>Fusobacteriaceae</taxon>
        <taxon>Propionigenium</taxon>
    </lineage>
</organism>
<evidence type="ECO:0000256" key="4">
    <source>
        <dbReference type="ARBA" id="ARBA00022475"/>
    </source>
</evidence>
<dbReference type="GO" id="GO:0005524">
    <property type="term" value="F:ATP binding"/>
    <property type="evidence" value="ECO:0007669"/>
    <property type="project" value="UniProtKB-KW"/>
</dbReference>
<dbReference type="CDD" id="cd00082">
    <property type="entry name" value="HisKA"/>
    <property type="match status" value="1"/>
</dbReference>
<dbReference type="InterPro" id="IPR050398">
    <property type="entry name" value="HssS/ArlS-like"/>
</dbReference>
<evidence type="ECO:0000256" key="6">
    <source>
        <dbReference type="ARBA" id="ARBA00022679"/>
    </source>
</evidence>
<dbReference type="PROSITE" id="PS50109">
    <property type="entry name" value="HIS_KIN"/>
    <property type="match status" value="1"/>
</dbReference>
<keyword evidence="11 15" id="KW-1133">Transmembrane helix</keyword>
<evidence type="ECO:0000256" key="2">
    <source>
        <dbReference type="ARBA" id="ARBA00004651"/>
    </source>
</evidence>
<dbReference type="PANTHER" id="PTHR45528:SF1">
    <property type="entry name" value="SENSOR HISTIDINE KINASE CPXA"/>
    <property type="match status" value="1"/>
</dbReference>
<dbReference type="CDD" id="cd06225">
    <property type="entry name" value="HAMP"/>
    <property type="match status" value="1"/>
</dbReference>
<dbReference type="Gene3D" id="3.30.565.10">
    <property type="entry name" value="Histidine kinase-like ATPase, C-terminal domain"/>
    <property type="match status" value="1"/>
</dbReference>
<evidence type="ECO:0000256" key="1">
    <source>
        <dbReference type="ARBA" id="ARBA00000085"/>
    </source>
</evidence>
<accession>A0A9W6GNI3</accession>
<keyword evidence="4" id="KW-1003">Cell membrane</keyword>
<keyword evidence="6" id="KW-0808">Transferase</keyword>
<evidence type="ECO:0000256" key="14">
    <source>
        <dbReference type="SAM" id="Coils"/>
    </source>
</evidence>
<name>A0A9W6GNI3_9FUSO</name>
<proteinExistence type="predicted"/>
<dbReference type="SMART" id="SM00387">
    <property type="entry name" value="HATPase_c"/>
    <property type="match status" value="1"/>
</dbReference>
<dbReference type="SMART" id="SM00388">
    <property type="entry name" value="HisKA"/>
    <property type="match status" value="1"/>
</dbReference>
<keyword evidence="5" id="KW-0597">Phosphoprotein</keyword>
<dbReference type="InterPro" id="IPR004358">
    <property type="entry name" value="Sig_transdc_His_kin-like_C"/>
</dbReference>
<keyword evidence="8" id="KW-0547">Nucleotide-binding</keyword>
<keyword evidence="19" id="KW-1185">Reference proteome</keyword>
<dbReference type="PANTHER" id="PTHR45528">
    <property type="entry name" value="SENSOR HISTIDINE KINASE CPXA"/>
    <property type="match status" value="1"/>
</dbReference>
<dbReference type="FunFam" id="1.10.287.130:FF:000001">
    <property type="entry name" value="Two-component sensor histidine kinase"/>
    <property type="match status" value="1"/>
</dbReference>
<evidence type="ECO:0000256" key="12">
    <source>
        <dbReference type="ARBA" id="ARBA00023012"/>
    </source>
</evidence>
<dbReference type="InterPro" id="IPR005467">
    <property type="entry name" value="His_kinase_dom"/>
</dbReference>
<feature type="domain" description="HAMP" evidence="17">
    <location>
        <begin position="168"/>
        <end position="220"/>
    </location>
</feature>
<feature type="transmembrane region" description="Helical" evidence="15">
    <location>
        <begin position="7"/>
        <end position="25"/>
    </location>
</feature>
<evidence type="ECO:0000256" key="9">
    <source>
        <dbReference type="ARBA" id="ARBA00022777"/>
    </source>
</evidence>
<evidence type="ECO:0000259" key="16">
    <source>
        <dbReference type="PROSITE" id="PS50109"/>
    </source>
</evidence>
<dbReference type="PROSITE" id="PS50885">
    <property type="entry name" value="HAMP"/>
    <property type="match status" value="1"/>
</dbReference>
<dbReference type="InterPro" id="IPR003661">
    <property type="entry name" value="HisK_dim/P_dom"/>
</dbReference>
<evidence type="ECO:0000256" key="8">
    <source>
        <dbReference type="ARBA" id="ARBA00022741"/>
    </source>
</evidence>
<dbReference type="RefSeq" id="WP_281836662.1">
    <property type="nucleotide sequence ID" value="NZ_BSDY01000014.1"/>
</dbReference>
<evidence type="ECO:0000256" key="3">
    <source>
        <dbReference type="ARBA" id="ARBA00012438"/>
    </source>
</evidence>
<feature type="transmembrane region" description="Helical" evidence="15">
    <location>
        <begin position="147"/>
        <end position="166"/>
    </location>
</feature>
<feature type="coiled-coil region" evidence="14">
    <location>
        <begin position="201"/>
        <end position="239"/>
    </location>
</feature>
<comment type="subcellular location">
    <subcellularLocation>
        <location evidence="2">Cell membrane</location>
        <topology evidence="2">Multi-pass membrane protein</topology>
    </subcellularLocation>
</comment>
<dbReference type="AlphaFoldDB" id="A0A9W6GNI3"/>
<keyword evidence="12" id="KW-0902">Two-component regulatory system</keyword>
<comment type="catalytic activity">
    <reaction evidence="1">
        <text>ATP + protein L-histidine = ADP + protein N-phospho-L-histidine.</text>
        <dbReference type="EC" id="2.7.13.3"/>
    </reaction>
</comment>